<dbReference type="Proteomes" id="UP000581688">
    <property type="component" value="Unassembled WGS sequence"/>
</dbReference>
<proteinExistence type="predicted"/>
<evidence type="ECO:0000313" key="3">
    <source>
        <dbReference type="EMBL" id="MBB6454665.1"/>
    </source>
</evidence>
<keyword evidence="2" id="KW-0472">Membrane</keyword>
<dbReference type="InterPro" id="IPR025428">
    <property type="entry name" value="Spore_YhaL"/>
</dbReference>
<name>A0A841Q8F0_9BACI</name>
<feature type="region of interest" description="Disordered" evidence="1">
    <location>
        <begin position="50"/>
        <end position="70"/>
    </location>
</feature>
<evidence type="ECO:0008006" key="5">
    <source>
        <dbReference type="Google" id="ProtNLM"/>
    </source>
</evidence>
<keyword evidence="2" id="KW-1133">Transmembrane helix</keyword>
<feature type="transmembrane region" description="Helical" evidence="2">
    <location>
        <begin position="6"/>
        <end position="22"/>
    </location>
</feature>
<organism evidence="3 4">
    <name type="scientific">Salirhabdus euzebyi</name>
    <dbReference type="NCBI Taxonomy" id="394506"/>
    <lineage>
        <taxon>Bacteria</taxon>
        <taxon>Bacillati</taxon>
        <taxon>Bacillota</taxon>
        <taxon>Bacilli</taxon>
        <taxon>Bacillales</taxon>
        <taxon>Bacillaceae</taxon>
        <taxon>Salirhabdus</taxon>
    </lineage>
</organism>
<dbReference type="EMBL" id="JACHGH010000011">
    <property type="protein sequence ID" value="MBB6454665.1"/>
    <property type="molecule type" value="Genomic_DNA"/>
</dbReference>
<protein>
    <recommendedName>
        <fullName evidence="5">SigE-dependent sporulation protein</fullName>
    </recommendedName>
</protein>
<gene>
    <name evidence="3" type="ORF">HNQ94_003154</name>
</gene>
<dbReference type="Pfam" id="PF14147">
    <property type="entry name" value="Spore_YhaL"/>
    <property type="match status" value="1"/>
</dbReference>
<reference evidence="3 4" key="1">
    <citation type="submission" date="2020-08" db="EMBL/GenBank/DDBJ databases">
        <title>Genomic Encyclopedia of Type Strains, Phase IV (KMG-IV): sequencing the most valuable type-strain genomes for metagenomic binning, comparative biology and taxonomic classification.</title>
        <authorList>
            <person name="Goeker M."/>
        </authorList>
    </citation>
    <scope>NUCLEOTIDE SEQUENCE [LARGE SCALE GENOMIC DNA]</scope>
    <source>
        <strain evidence="3 4">DSM 19612</strain>
    </source>
</reference>
<evidence type="ECO:0000256" key="2">
    <source>
        <dbReference type="SAM" id="Phobius"/>
    </source>
</evidence>
<dbReference type="RefSeq" id="WP_174497165.1">
    <property type="nucleotide sequence ID" value="NZ_CADDWK010000012.1"/>
</dbReference>
<evidence type="ECO:0000313" key="4">
    <source>
        <dbReference type="Proteomes" id="UP000581688"/>
    </source>
</evidence>
<evidence type="ECO:0000256" key="1">
    <source>
        <dbReference type="SAM" id="MobiDB-lite"/>
    </source>
</evidence>
<comment type="caution">
    <text evidence="3">The sequence shown here is derived from an EMBL/GenBank/DDBJ whole genome shotgun (WGS) entry which is preliminary data.</text>
</comment>
<accession>A0A841Q8F0</accession>
<dbReference type="AlphaFoldDB" id="A0A841Q8F0"/>
<keyword evidence="4" id="KW-1185">Reference proteome</keyword>
<keyword evidence="2" id="KW-0812">Transmembrane</keyword>
<sequence length="70" mass="8273">MVVSWWVLVIIGFIFFSGYMSFRAMRAEMKLEQEYIEKEGQVYMERIKHARTSKGSEEETENVNEMKSVG</sequence>